<evidence type="ECO:0000256" key="7">
    <source>
        <dbReference type="ARBA" id="ARBA00049204"/>
    </source>
</evidence>
<name>A0A9P8I2X0_9PEZI</name>
<feature type="chain" id="PRO_5040342025" description="superoxide dismutase" evidence="9">
    <location>
        <begin position="19"/>
        <end position="248"/>
    </location>
</feature>
<organism evidence="10 11">
    <name type="scientific">Glutinoglossum americanum</name>
    <dbReference type="NCBI Taxonomy" id="1670608"/>
    <lineage>
        <taxon>Eukaryota</taxon>
        <taxon>Fungi</taxon>
        <taxon>Dikarya</taxon>
        <taxon>Ascomycota</taxon>
        <taxon>Pezizomycotina</taxon>
        <taxon>Geoglossomycetes</taxon>
        <taxon>Geoglossales</taxon>
        <taxon>Geoglossaceae</taxon>
        <taxon>Glutinoglossum</taxon>
    </lineage>
</organism>
<protein>
    <recommendedName>
        <fullName evidence="4">superoxide dismutase</fullName>
        <ecNumber evidence="4">1.15.1.1</ecNumber>
    </recommendedName>
</protein>
<evidence type="ECO:0000313" key="10">
    <source>
        <dbReference type="EMBL" id="KAH0536419.1"/>
    </source>
</evidence>
<dbReference type="FunFam" id="2.60.40.200:FF:000007">
    <property type="entry name" value="Cell surface Cu-only superoxide dismutase 5"/>
    <property type="match status" value="1"/>
</dbReference>
<proteinExistence type="inferred from homology"/>
<evidence type="ECO:0000256" key="2">
    <source>
        <dbReference type="ARBA" id="ARBA00004613"/>
    </source>
</evidence>
<keyword evidence="11" id="KW-1185">Reference proteome</keyword>
<feature type="signal peptide" evidence="9">
    <location>
        <begin position="1"/>
        <end position="18"/>
    </location>
</feature>
<feature type="region of interest" description="Disordered" evidence="8">
    <location>
        <begin position="203"/>
        <end position="225"/>
    </location>
</feature>
<dbReference type="EMBL" id="JAGHQL010000207">
    <property type="protein sequence ID" value="KAH0536419.1"/>
    <property type="molecule type" value="Genomic_DNA"/>
</dbReference>
<dbReference type="GO" id="GO:0005576">
    <property type="term" value="C:extracellular region"/>
    <property type="evidence" value="ECO:0007669"/>
    <property type="project" value="UniProtKB-SubCell"/>
</dbReference>
<dbReference type="EC" id="1.15.1.1" evidence="4"/>
<dbReference type="AlphaFoldDB" id="A0A9P8I2X0"/>
<evidence type="ECO:0000256" key="3">
    <source>
        <dbReference type="ARBA" id="ARBA00010457"/>
    </source>
</evidence>
<comment type="subcellular location">
    <subcellularLocation>
        <location evidence="1">Cell envelope</location>
    </subcellularLocation>
    <subcellularLocation>
        <location evidence="2">Secreted</location>
    </subcellularLocation>
</comment>
<dbReference type="GO" id="GO:0046872">
    <property type="term" value="F:metal ion binding"/>
    <property type="evidence" value="ECO:0007669"/>
    <property type="project" value="InterPro"/>
</dbReference>
<dbReference type="InterPro" id="IPR036423">
    <property type="entry name" value="SOD-like_Cu/Zn_dom_sf"/>
</dbReference>
<keyword evidence="9" id="KW-0732">Signal</keyword>
<dbReference type="Gene3D" id="2.60.40.200">
    <property type="entry name" value="Superoxide dismutase, copper/zinc binding domain"/>
    <property type="match status" value="1"/>
</dbReference>
<sequence length="248" mass="25352">MRSSVILSALSVFAVTSAQLSPSTNAVVVTDNPAGVTYVATLPESGQLHGSISGVASSNGTGVTFTVSFRGLPTSGGPFGTFIHSVYSSKMALTHGPFLGYHIHDKPVPSNGSCTATLAHLDPFKRGEDPPCDPNDPKTCQVGDLAGKHGKMGADPFEASYVDLYASTKSGNPAFFGDRSIVIHFANKTRIACANFALKTTNGTTTPTTSGSTPTGPTKSPTSSSGAAAGAFVPMSVFFSGLLAALML</sequence>
<dbReference type="OrthoDB" id="159229at2759"/>
<reference evidence="10" key="1">
    <citation type="submission" date="2021-03" db="EMBL/GenBank/DDBJ databases">
        <title>Comparative genomics and phylogenomic investigation of the class Geoglossomycetes provide insights into ecological specialization and systematics.</title>
        <authorList>
            <person name="Melie T."/>
            <person name="Pirro S."/>
            <person name="Miller A.N."/>
            <person name="Quandt A."/>
        </authorList>
    </citation>
    <scope>NUCLEOTIDE SEQUENCE</scope>
    <source>
        <strain evidence="10">GBOQ0MN5Z8</strain>
    </source>
</reference>
<keyword evidence="6" id="KW-0049">Antioxidant</keyword>
<accession>A0A9P8I2X0</accession>
<dbReference type="GO" id="GO:0004784">
    <property type="term" value="F:superoxide dismutase activity"/>
    <property type="evidence" value="ECO:0007669"/>
    <property type="project" value="UniProtKB-EC"/>
</dbReference>
<comment type="similarity">
    <text evidence="3">Belongs to the Cu-Zn superoxide dismutase family.</text>
</comment>
<evidence type="ECO:0000256" key="5">
    <source>
        <dbReference type="ARBA" id="ARBA00022525"/>
    </source>
</evidence>
<dbReference type="Proteomes" id="UP000698800">
    <property type="component" value="Unassembled WGS sequence"/>
</dbReference>
<evidence type="ECO:0000256" key="9">
    <source>
        <dbReference type="SAM" id="SignalP"/>
    </source>
</evidence>
<evidence type="ECO:0000256" key="6">
    <source>
        <dbReference type="ARBA" id="ARBA00022862"/>
    </source>
</evidence>
<keyword evidence="5" id="KW-0964">Secreted</keyword>
<evidence type="ECO:0000256" key="4">
    <source>
        <dbReference type="ARBA" id="ARBA00012682"/>
    </source>
</evidence>
<comment type="catalytic activity">
    <reaction evidence="7">
        <text>2 superoxide + 2 H(+) = H2O2 + O2</text>
        <dbReference type="Rhea" id="RHEA:20696"/>
        <dbReference type="ChEBI" id="CHEBI:15378"/>
        <dbReference type="ChEBI" id="CHEBI:15379"/>
        <dbReference type="ChEBI" id="CHEBI:16240"/>
        <dbReference type="ChEBI" id="CHEBI:18421"/>
        <dbReference type="EC" id="1.15.1.1"/>
    </reaction>
</comment>
<gene>
    <name evidence="10" type="ORF">FGG08_006717</name>
</gene>
<evidence type="ECO:0000256" key="1">
    <source>
        <dbReference type="ARBA" id="ARBA00004196"/>
    </source>
</evidence>
<comment type="caution">
    <text evidence="10">The sequence shown here is derived from an EMBL/GenBank/DDBJ whole genome shotgun (WGS) entry which is preliminary data.</text>
</comment>
<dbReference type="SUPFAM" id="SSF49329">
    <property type="entry name" value="Cu,Zn superoxide dismutase-like"/>
    <property type="match status" value="1"/>
</dbReference>
<evidence type="ECO:0000313" key="11">
    <source>
        <dbReference type="Proteomes" id="UP000698800"/>
    </source>
</evidence>
<evidence type="ECO:0000256" key="8">
    <source>
        <dbReference type="SAM" id="MobiDB-lite"/>
    </source>
</evidence>